<gene>
    <name evidence="8" type="ORF">CC1G_00679</name>
</gene>
<evidence type="ECO:0000256" key="1">
    <source>
        <dbReference type="ARBA" id="ARBA00022723"/>
    </source>
</evidence>
<evidence type="ECO:0000256" key="5">
    <source>
        <dbReference type="PROSITE-ProRule" id="PRU00042"/>
    </source>
</evidence>
<accession>A8N3N4</accession>
<dbReference type="InterPro" id="IPR013087">
    <property type="entry name" value="Znf_C2H2_type"/>
</dbReference>
<feature type="region of interest" description="Disordered" evidence="6">
    <location>
        <begin position="165"/>
        <end position="188"/>
    </location>
</feature>
<dbReference type="STRING" id="240176.A8N3N4"/>
<dbReference type="KEGG" id="cci:CC1G_00679"/>
<feature type="compositionally biased region" description="Basic and acidic residues" evidence="6">
    <location>
        <begin position="7"/>
        <end position="29"/>
    </location>
</feature>
<dbReference type="SMART" id="SM00355">
    <property type="entry name" value="ZnF_C2H2"/>
    <property type="match status" value="2"/>
</dbReference>
<feature type="region of interest" description="Disordered" evidence="6">
    <location>
        <begin position="252"/>
        <end position="324"/>
    </location>
</feature>
<evidence type="ECO:0000256" key="3">
    <source>
        <dbReference type="ARBA" id="ARBA00022771"/>
    </source>
</evidence>
<feature type="domain" description="C2H2-type" evidence="7">
    <location>
        <begin position="196"/>
        <end position="226"/>
    </location>
</feature>
<reference evidence="8 9" key="1">
    <citation type="journal article" date="2010" name="Proc. Natl. Acad. Sci. U.S.A.">
        <title>Insights into evolution of multicellular fungi from the assembled chromosomes of the mushroom Coprinopsis cinerea (Coprinus cinereus).</title>
        <authorList>
            <person name="Stajich J.E."/>
            <person name="Wilke S.K."/>
            <person name="Ahren D."/>
            <person name="Au C.H."/>
            <person name="Birren B.W."/>
            <person name="Borodovsky M."/>
            <person name="Burns C."/>
            <person name="Canback B."/>
            <person name="Casselton L.A."/>
            <person name="Cheng C.K."/>
            <person name="Deng J."/>
            <person name="Dietrich F.S."/>
            <person name="Fargo D.C."/>
            <person name="Farman M.L."/>
            <person name="Gathman A.C."/>
            <person name="Goldberg J."/>
            <person name="Guigo R."/>
            <person name="Hoegger P.J."/>
            <person name="Hooker J.B."/>
            <person name="Huggins A."/>
            <person name="James T.Y."/>
            <person name="Kamada T."/>
            <person name="Kilaru S."/>
            <person name="Kodira C."/>
            <person name="Kues U."/>
            <person name="Kupfer D."/>
            <person name="Kwan H.S."/>
            <person name="Lomsadze A."/>
            <person name="Li W."/>
            <person name="Lilly W.W."/>
            <person name="Ma L.J."/>
            <person name="Mackey A.J."/>
            <person name="Manning G."/>
            <person name="Martin F."/>
            <person name="Muraguchi H."/>
            <person name="Natvig D.O."/>
            <person name="Palmerini H."/>
            <person name="Ramesh M.A."/>
            <person name="Rehmeyer C.J."/>
            <person name="Roe B.A."/>
            <person name="Shenoy N."/>
            <person name="Stanke M."/>
            <person name="Ter-Hovhannisyan V."/>
            <person name="Tunlid A."/>
            <person name="Velagapudi R."/>
            <person name="Vision T.J."/>
            <person name="Zeng Q."/>
            <person name="Zolan M.E."/>
            <person name="Pukkila P.J."/>
        </authorList>
    </citation>
    <scope>NUCLEOTIDE SEQUENCE [LARGE SCALE GENOMIC DNA]</scope>
    <source>
        <strain evidence="9">Okayama-7 / 130 / ATCC MYA-4618 / FGSC 9003</strain>
    </source>
</reference>
<dbReference type="InParanoid" id="A8N3N4"/>
<dbReference type="GO" id="GO:0045944">
    <property type="term" value="P:positive regulation of transcription by RNA polymerase II"/>
    <property type="evidence" value="ECO:0007669"/>
    <property type="project" value="UniProtKB-ARBA"/>
</dbReference>
<proteinExistence type="predicted"/>
<dbReference type="Pfam" id="PF00096">
    <property type="entry name" value="zf-C2H2"/>
    <property type="match status" value="2"/>
</dbReference>
<feature type="region of interest" description="Disordered" evidence="6">
    <location>
        <begin position="1"/>
        <end position="137"/>
    </location>
</feature>
<dbReference type="AlphaFoldDB" id="A8N3N4"/>
<dbReference type="Gene3D" id="3.30.160.60">
    <property type="entry name" value="Classic Zinc Finger"/>
    <property type="match status" value="2"/>
</dbReference>
<dbReference type="InterPro" id="IPR050329">
    <property type="entry name" value="GLI_C2H2-zinc-finger"/>
</dbReference>
<evidence type="ECO:0000256" key="4">
    <source>
        <dbReference type="ARBA" id="ARBA00022833"/>
    </source>
</evidence>
<name>A8N3N4_COPC7</name>
<dbReference type="Proteomes" id="UP000001861">
    <property type="component" value="Unassembled WGS sequence"/>
</dbReference>
<dbReference type="PROSITE" id="PS50157">
    <property type="entry name" value="ZINC_FINGER_C2H2_2"/>
    <property type="match status" value="2"/>
</dbReference>
<keyword evidence="9" id="KW-1185">Reference proteome</keyword>
<feature type="domain" description="C2H2-type" evidence="7">
    <location>
        <begin position="227"/>
        <end position="256"/>
    </location>
</feature>
<comment type="caution">
    <text evidence="8">The sequence shown here is derived from an EMBL/GenBank/DDBJ whole genome shotgun (WGS) entry which is preliminary data.</text>
</comment>
<protein>
    <recommendedName>
        <fullName evidence="7">C2H2-type domain-containing protein</fullName>
    </recommendedName>
</protein>
<feature type="compositionally biased region" description="Low complexity" evidence="6">
    <location>
        <begin position="284"/>
        <end position="296"/>
    </location>
</feature>
<evidence type="ECO:0000313" key="8">
    <source>
        <dbReference type="EMBL" id="EAU92460.1"/>
    </source>
</evidence>
<evidence type="ECO:0000256" key="2">
    <source>
        <dbReference type="ARBA" id="ARBA00022737"/>
    </source>
</evidence>
<organism evidence="8 9">
    <name type="scientific">Coprinopsis cinerea (strain Okayama-7 / 130 / ATCC MYA-4618 / FGSC 9003)</name>
    <name type="common">Inky cap fungus</name>
    <name type="synonym">Hormographiella aspergillata</name>
    <dbReference type="NCBI Taxonomy" id="240176"/>
    <lineage>
        <taxon>Eukaryota</taxon>
        <taxon>Fungi</taxon>
        <taxon>Dikarya</taxon>
        <taxon>Basidiomycota</taxon>
        <taxon>Agaricomycotina</taxon>
        <taxon>Agaricomycetes</taxon>
        <taxon>Agaricomycetidae</taxon>
        <taxon>Agaricales</taxon>
        <taxon>Agaricineae</taxon>
        <taxon>Psathyrellaceae</taxon>
        <taxon>Coprinopsis</taxon>
    </lineage>
</organism>
<dbReference type="GO" id="GO:0000981">
    <property type="term" value="F:DNA-binding transcription factor activity, RNA polymerase II-specific"/>
    <property type="evidence" value="ECO:0007669"/>
    <property type="project" value="TreeGrafter"/>
</dbReference>
<feature type="compositionally biased region" description="Basic residues" evidence="6">
    <location>
        <begin position="67"/>
        <end position="82"/>
    </location>
</feature>
<feature type="compositionally biased region" description="Low complexity" evidence="6">
    <location>
        <begin position="262"/>
        <end position="276"/>
    </location>
</feature>
<evidence type="ECO:0000256" key="6">
    <source>
        <dbReference type="SAM" id="MobiDB-lite"/>
    </source>
</evidence>
<dbReference type="OMA" id="CTYPACE"/>
<feature type="compositionally biased region" description="Polar residues" evidence="6">
    <location>
        <begin position="41"/>
        <end position="52"/>
    </location>
</feature>
<evidence type="ECO:0000313" key="9">
    <source>
        <dbReference type="Proteomes" id="UP000001861"/>
    </source>
</evidence>
<feature type="region of interest" description="Disordered" evidence="6">
    <location>
        <begin position="337"/>
        <end position="357"/>
    </location>
</feature>
<keyword evidence="3 5" id="KW-0863">Zinc-finger</keyword>
<keyword evidence="4" id="KW-0862">Zinc</keyword>
<dbReference type="EMBL" id="AACS02000001">
    <property type="protein sequence ID" value="EAU92460.1"/>
    <property type="molecule type" value="Genomic_DNA"/>
</dbReference>
<sequence>MSTKEVATPEKADTPKETTEAPEAQRVEPEVPAPETPTEVQSSRRMTRSQTGRVPKRPAAEEAAPAPKKRATSTAKKAKRPSRQNSAEEEAPEQVPSPAQPPVSEPPTPIASSNATPVPEPVLIHPPQEQQQQQPQTRITFLEVSTVTGDPGDRRMARTRAFFPTPVPNLTKKSRGRRVPTTETVDPNGQPDKRYYVCKVEGCGKCFHRGEHLKRHIRSIHTHEKPFKCTYPECEKYFNRHDNLLQHLKVHKESKVPRGGKSSAHTSRPSTPPSTSQQREAFDSPASEGASESAPARPRTIYDHQPGLYSGYVNSGPFEGPTEPIRFVTNMAVSSLRTEIPQSPTDARPPSTYPWQR</sequence>
<dbReference type="PROSITE" id="PS00028">
    <property type="entry name" value="ZINC_FINGER_C2H2_1"/>
    <property type="match status" value="2"/>
</dbReference>
<dbReference type="GO" id="GO:0008270">
    <property type="term" value="F:zinc ion binding"/>
    <property type="evidence" value="ECO:0007669"/>
    <property type="project" value="UniProtKB-KW"/>
</dbReference>
<keyword evidence="1" id="KW-0479">Metal-binding</keyword>
<dbReference type="SUPFAM" id="SSF57667">
    <property type="entry name" value="beta-beta-alpha zinc fingers"/>
    <property type="match status" value="1"/>
</dbReference>
<dbReference type="GO" id="GO:0005634">
    <property type="term" value="C:nucleus"/>
    <property type="evidence" value="ECO:0007669"/>
    <property type="project" value="UniProtKB-ARBA"/>
</dbReference>
<dbReference type="OrthoDB" id="6365676at2759"/>
<keyword evidence="2" id="KW-0677">Repeat</keyword>
<dbReference type="PANTHER" id="PTHR19818">
    <property type="entry name" value="ZINC FINGER PROTEIN ZIC AND GLI"/>
    <property type="match status" value="1"/>
</dbReference>
<dbReference type="RefSeq" id="XP_001829500.1">
    <property type="nucleotide sequence ID" value="XM_001829448.2"/>
</dbReference>
<dbReference type="GO" id="GO:0000978">
    <property type="term" value="F:RNA polymerase II cis-regulatory region sequence-specific DNA binding"/>
    <property type="evidence" value="ECO:0007669"/>
    <property type="project" value="TreeGrafter"/>
</dbReference>
<feature type="compositionally biased region" description="Pro residues" evidence="6">
    <location>
        <begin position="98"/>
        <end position="109"/>
    </location>
</feature>
<dbReference type="eggNOG" id="KOG1721">
    <property type="taxonomic scope" value="Eukaryota"/>
</dbReference>
<evidence type="ECO:0000259" key="7">
    <source>
        <dbReference type="PROSITE" id="PS50157"/>
    </source>
</evidence>
<feature type="compositionally biased region" description="Low complexity" evidence="6">
    <location>
        <begin position="126"/>
        <end position="136"/>
    </location>
</feature>
<dbReference type="PANTHER" id="PTHR19818:SF139">
    <property type="entry name" value="PAIR-RULE PROTEIN ODD-PAIRED"/>
    <property type="match status" value="1"/>
</dbReference>
<dbReference type="VEuPathDB" id="FungiDB:CC1G_00679"/>
<dbReference type="GeneID" id="6005930"/>
<dbReference type="InterPro" id="IPR036236">
    <property type="entry name" value="Znf_C2H2_sf"/>
</dbReference>